<dbReference type="RefSeq" id="WP_350935083.1">
    <property type="nucleotide sequence ID" value="NZ_CP157762.1"/>
</dbReference>
<dbReference type="Gene3D" id="3.30.930.10">
    <property type="entry name" value="Bira Bifunctional Protein, Domain 2"/>
    <property type="match status" value="1"/>
</dbReference>
<sequence length="250" mass="27671">MTPGQAVAAGRGLTSLSAEQFRIVEAVDAQVLEWAARIGAPAERHAELLTVEDLSRIDYFDSFPQLAHRVTPWLDEPAEDELVLTSAACYGAYFSRLGSTVGDRTLLTVRQTCRRREVEYTPLRRQREFQMREVVMIGSQAEVQAFLDEGRAAISAIAASLGATGEFLVAADPFFRKNDQRLLHQKLFPTKQEFTDASGLAIASVNSHRNFFGERCDITLADGTHAFTGCVAFGLERWVDTLTRSSHESA</sequence>
<dbReference type="EMBL" id="CP159342">
    <property type="protein sequence ID" value="XCH75526.1"/>
    <property type="molecule type" value="Genomic_DNA"/>
</dbReference>
<accession>A0AAU7MBC7</accession>
<proteinExistence type="predicted"/>
<reference evidence="1" key="1">
    <citation type="submission" date="2024-01" db="EMBL/GenBank/DDBJ databases">
        <title>The genome sequence of Micromonospora mangrovi CCTCC AA 2012012.</title>
        <authorList>
            <person name="Gao J."/>
        </authorList>
    </citation>
    <scope>NUCLEOTIDE SEQUENCE</scope>
    <source>
        <strain evidence="1">CCTCC AA 2012012</strain>
    </source>
</reference>
<evidence type="ECO:0008006" key="3">
    <source>
        <dbReference type="Google" id="ProtNLM"/>
    </source>
</evidence>
<dbReference type="InterPro" id="IPR045864">
    <property type="entry name" value="aa-tRNA-synth_II/BPL/LPL"/>
</dbReference>
<gene>
    <name evidence="2" type="ORF">ABUL08_05395</name>
    <name evidence="1" type="ORF">VK199_05350</name>
</gene>
<evidence type="ECO:0000313" key="1">
    <source>
        <dbReference type="EMBL" id="XBP94823.1"/>
    </source>
</evidence>
<name>A0AAU7MBC7_9ACTN</name>
<organism evidence="1">
    <name type="scientific">Micromonospora sp. CCTCC AA 2012012</name>
    <dbReference type="NCBI Taxonomy" id="3111921"/>
    <lineage>
        <taxon>Bacteria</taxon>
        <taxon>Bacillati</taxon>
        <taxon>Actinomycetota</taxon>
        <taxon>Actinomycetes</taxon>
        <taxon>Micromonosporales</taxon>
        <taxon>Micromonosporaceae</taxon>
        <taxon>Micromonospora</taxon>
    </lineage>
</organism>
<protein>
    <recommendedName>
        <fullName evidence="3">Aminoacyl-transfer RNA synthetases class-II family profile domain-containing protein</fullName>
    </recommendedName>
</protein>
<dbReference type="AlphaFoldDB" id="A0AAU7MBC7"/>
<dbReference type="EMBL" id="CP157762">
    <property type="protein sequence ID" value="XBP94823.1"/>
    <property type="molecule type" value="Genomic_DNA"/>
</dbReference>
<reference evidence="2" key="2">
    <citation type="submission" date="2024-06" db="EMBL/GenBank/DDBJ databases">
        <title>Micromonospora mangrovi CCTCC AA 2012012 genome sequences.</title>
        <authorList>
            <person name="Gao J."/>
        </authorList>
    </citation>
    <scope>NUCLEOTIDE SEQUENCE</scope>
    <source>
        <strain evidence="2">CCTCC AA 2012012</strain>
    </source>
</reference>
<evidence type="ECO:0000313" key="2">
    <source>
        <dbReference type="EMBL" id="XCH75526.1"/>
    </source>
</evidence>
<dbReference type="SUPFAM" id="SSF55681">
    <property type="entry name" value="Class II aaRS and biotin synthetases"/>
    <property type="match status" value="1"/>
</dbReference>